<comment type="similarity">
    <text evidence="4">Belongs to the PP2C family.</text>
</comment>
<dbReference type="Pfam" id="PF00481">
    <property type="entry name" value="PP2C"/>
    <property type="match status" value="2"/>
</dbReference>
<dbReference type="InterPro" id="IPR001932">
    <property type="entry name" value="PPM-type_phosphatase-like_dom"/>
</dbReference>
<dbReference type="STRING" id="32264.T1K989"/>
<dbReference type="SMART" id="SM00332">
    <property type="entry name" value="PP2Cc"/>
    <property type="match status" value="1"/>
</dbReference>
<dbReference type="PANTHER" id="PTHR13832">
    <property type="entry name" value="PROTEIN PHOSPHATASE 2C"/>
    <property type="match status" value="1"/>
</dbReference>
<sequence length="689" mass="76205">MFNKIKGAFINAVNNLDGQLDPIAMSSDPYVGSSRSGESAALGKPMFALPSNLKRISKGPVLKYRYTRPHFLQLNSDDEIQVSADQIIRPIIVPRDIAKLSWNSGYAEAVNAGKSQRNEDQAAIHKGLLRAVISKEVIQNKIADMISIRKISVRPAYKMAPKPVSAPVSQNISKTSDAATKKIGNIKEENLPTIDNSQSDEVKPSIVKVEPGIEEVTSTDSNVSEGSLLNGTPDDLLSPSTPLPFSSILPAESEPIPTLVVSSIAPSVDKDNLSQVEDSLPYVYFGLFDGHAGSDVAVAAAYRLHKIVHDKLSSIADLLITFGIEENAFQGDADLKFATENTKGVIYQPSFPPDTYFSVHDPVKDKTVSVDNLISGALEKAFWDMDQEIERDKINYYMRGGCTALVSLFILGKLYVANAGDSRAIVHKNGEVIPMSFDFTPASERTRVKYLGLLRPDFLGNDFTHLEFIRRPLRKDLGKELLYRDAYMSGWAYKTVKPEDLKIPLIHGEGKRSRVAATIGVTRGFGDHELKAAHGDIYIKPFLTCQPEVKILDLETENLTDADVLIMGTDGLWDVTSNHKAAEIVQKALDHFPANDVQRFKYRYISAAQDLVMHSRGKSKDNGSWRTQNEEPATIDDISTFVIPLKPYQQEYVKWKEARRLVRSQNGNPSTSKPDSLGEQLESTKLNPK</sequence>
<dbReference type="InterPro" id="IPR036457">
    <property type="entry name" value="PPM-type-like_dom_sf"/>
</dbReference>
<dbReference type="InterPro" id="IPR000222">
    <property type="entry name" value="PP2C_BS"/>
</dbReference>
<proteinExistence type="inferred from homology"/>
<evidence type="ECO:0000313" key="7">
    <source>
        <dbReference type="EnsemblMetazoa" id="tetur07g04080.1"/>
    </source>
</evidence>
<dbReference type="HOGENOM" id="CLU_029072_2_0_1"/>
<dbReference type="AlphaFoldDB" id="T1K989"/>
<evidence type="ECO:0000256" key="1">
    <source>
        <dbReference type="ARBA" id="ARBA00022723"/>
    </source>
</evidence>
<dbReference type="eggNOG" id="KOG1323">
    <property type="taxonomic scope" value="Eukaryota"/>
</dbReference>
<dbReference type="GO" id="GO:0046872">
    <property type="term" value="F:metal ion binding"/>
    <property type="evidence" value="ECO:0007669"/>
    <property type="project" value="UniProtKB-KW"/>
</dbReference>
<reference evidence="8" key="1">
    <citation type="submission" date="2011-08" db="EMBL/GenBank/DDBJ databases">
        <authorList>
            <person name="Rombauts S."/>
        </authorList>
    </citation>
    <scope>NUCLEOTIDE SEQUENCE</scope>
    <source>
        <strain evidence="8">London</strain>
    </source>
</reference>
<dbReference type="Gene3D" id="3.60.40.10">
    <property type="entry name" value="PPM-type phosphatase domain"/>
    <property type="match status" value="1"/>
</dbReference>
<feature type="domain" description="PPM-type phosphatase" evidence="6">
    <location>
        <begin position="263"/>
        <end position="645"/>
    </location>
</feature>
<keyword evidence="8" id="KW-1185">Reference proteome</keyword>
<gene>
    <name evidence="7" type="primary">107362070</name>
</gene>
<dbReference type="GO" id="GO:0004741">
    <property type="term" value="F:[pyruvate dehydrogenase (acetyl-transferring)]-phosphatase activity"/>
    <property type="evidence" value="ECO:0007669"/>
    <property type="project" value="TreeGrafter"/>
</dbReference>
<dbReference type="SUPFAM" id="SSF81606">
    <property type="entry name" value="PP2C-like"/>
    <property type="match status" value="1"/>
</dbReference>
<keyword evidence="3 4" id="KW-0904">Protein phosphatase</keyword>
<dbReference type="EnsemblMetazoa" id="tetur07g04080.1">
    <property type="protein sequence ID" value="tetur07g04080.1"/>
    <property type="gene ID" value="tetur07g04080"/>
</dbReference>
<dbReference type="GO" id="GO:0005739">
    <property type="term" value="C:mitochondrion"/>
    <property type="evidence" value="ECO:0007669"/>
    <property type="project" value="TreeGrafter"/>
</dbReference>
<dbReference type="PROSITE" id="PS01032">
    <property type="entry name" value="PPM_1"/>
    <property type="match status" value="1"/>
</dbReference>
<evidence type="ECO:0000256" key="5">
    <source>
        <dbReference type="SAM" id="MobiDB-lite"/>
    </source>
</evidence>
<dbReference type="PROSITE" id="PS51746">
    <property type="entry name" value="PPM_2"/>
    <property type="match status" value="1"/>
</dbReference>
<dbReference type="OrthoDB" id="10264738at2759"/>
<evidence type="ECO:0000256" key="2">
    <source>
        <dbReference type="ARBA" id="ARBA00022801"/>
    </source>
</evidence>
<dbReference type="InterPro" id="IPR015655">
    <property type="entry name" value="PP2C"/>
</dbReference>
<dbReference type="KEGG" id="tut:107362070"/>
<evidence type="ECO:0000256" key="4">
    <source>
        <dbReference type="RuleBase" id="RU003465"/>
    </source>
</evidence>
<evidence type="ECO:0000256" key="3">
    <source>
        <dbReference type="ARBA" id="ARBA00022912"/>
    </source>
</evidence>
<accession>T1K989</accession>
<evidence type="ECO:0000313" key="8">
    <source>
        <dbReference type="Proteomes" id="UP000015104"/>
    </source>
</evidence>
<dbReference type="OMA" id="VMAGGSN"/>
<name>T1K989_TETUR</name>
<evidence type="ECO:0000259" key="6">
    <source>
        <dbReference type="PROSITE" id="PS51746"/>
    </source>
</evidence>
<organism evidence="7 8">
    <name type="scientific">Tetranychus urticae</name>
    <name type="common">Two-spotted spider mite</name>
    <dbReference type="NCBI Taxonomy" id="32264"/>
    <lineage>
        <taxon>Eukaryota</taxon>
        <taxon>Metazoa</taxon>
        <taxon>Ecdysozoa</taxon>
        <taxon>Arthropoda</taxon>
        <taxon>Chelicerata</taxon>
        <taxon>Arachnida</taxon>
        <taxon>Acari</taxon>
        <taxon>Acariformes</taxon>
        <taxon>Trombidiformes</taxon>
        <taxon>Prostigmata</taxon>
        <taxon>Eleutherengona</taxon>
        <taxon>Raphignathae</taxon>
        <taxon>Tetranychoidea</taxon>
        <taxon>Tetranychidae</taxon>
        <taxon>Tetranychus</taxon>
    </lineage>
</organism>
<keyword evidence="1" id="KW-0479">Metal-binding</keyword>
<feature type="compositionally biased region" description="Polar residues" evidence="5">
    <location>
        <begin position="663"/>
        <end position="674"/>
    </location>
</feature>
<dbReference type="PANTHER" id="PTHR13832:SF354">
    <property type="entry name" value="GM14138P"/>
    <property type="match status" value="1"/>
</dbReference>
<protein>
    <recommendedName>
        <fullName evidence="6">PPM-type phosphatase domain-containing protein</fullName>
    </recommendedName>
</protein>
<reference evidence="7" key="2">
    <citation type="submission" date="2015-06" db="UniProtKB">
        <authorList>
            <consortium name="EnsemblMetazoa"/>
        </authorList>
    </citation>
    <scope>IDENTIFICATION</scope>
</reference>
<dbReference type="Proteomes" id="UP000015104">
    <property type="component" value="Unassembled WGS sequence"/>
</dbReference>
<feature type="region of interest" description="Disordered" evidence="5">
    <location>
        <begin position="663"/>
        <end position="689"/>
    </location>
</feature>
<keyword evidence="2 4" id="KW-0378">Hydrolase</keyword>
<dbReference type="EMBL" id="CAEY01001890">
    <property type="status" value="NOT_ANNOTATED_CDS"/>
    <property type="molecule type" value="Genomic_DNA"/>
</dbReference>
<dbReference type="CDD" id="cd00143">
    <property type="entry name" value="PP2Cc"/>
    <property type="match status" value="1"/>
</dbReference>